<dbReference type="Proteomes" id="UP000004358">
    <property type="component" value="Unassembled WGS sequence"/>
</dbReference>
<protein>
    <submittedName>
        <fullName evidence="2">Uncharacterized protein</fullName>
    </submittedName>
</protein>
<organism evidence="2 3">
    <name type="scientific">Blastopirellula marina DSM 3645</name>
    <dbReference type="NCBI Taxonomy" id="314230"/>
    <lineage>
        <taxon>Bacteria</taxon>
        <taxon>Pseudomonadati</taxon>
        <taxon>Planctomycetota</taxon>
        <taxon>Planctomycetia</taxon>
        <taxon>Pirellulales</taxon>
        <taxon>Pirellulaceae</taxon>
        <taxon>Blastopirellula</taxon>
    </lineage>
</organism>
<evidence type="ECO:0000256" key="1">
    <source>
        <dbReference type="SAM" id="MobiDB-lite"/>
    </source>
</evidence>
<dbReference type="EMBL" id="AANZ01000014">
    <property type="protein sequence ID" value="EAQ79408.1"/>
    <property type="molecule type" value="Genomic_DNA"/>
</dbReference>
<evidence type="ECO:0000313" key="3">
    <source>
        <dbReference type="Proteomes" id="UP000004358"/>
    </source>
</evidence>
<proteinExistence type="predicted"/>
<dbReference type="AlphaFoldDB" id="A3ZVR2"/>
<comment type="caution">
    <text evidence="2">The sequence shown here is derived from an EMBL/GenBank/DDBJ whole genome shotgun (WGS) entry which is preliminary data.</text>
</comment>
<gene>
    <name evidence="2" type="ORF">DSM3645_02993</name>
</gene>
<accession>A3ZVR2</accession>
<reference evidence="2 3" key="1">
    <citation type="submission" date="2006-02" db="EMBL/GenBank/DDBJ databases">
        <authorList>
            <person name="Amann R."/>
            <person name="Ferriera S."/>
            <person name="Johnson J."/>
            <person name="Kravitz S."/>
            <person name="Halpern A."/>
            <person name="Remington K."/>
            <person name="Beeson K."/>
            <person name="Tran B."/>
            <person name="Rogers Y.-H."/>
            <person name="Friedman R."/>
            <person name="Venter J.C."/>
        </authorList>
    </citation>
    <scope>NUCLEOTIDE SEQUENCE [LARGE SCALE GENOMIC DNA]</scope>
    <source>
        <strain evidence="2 3">DSM 3645</strain>
    </source>
</reference>
<name>A3ZVR2_9BACT</name>
<feature type="region of interest" description="Disordered" evidence="1">
    <location>
        <begin position="18"/>
        <end position="40"/>
    </location>
</feature>
<evidence type="ECO:0000313" key="2">
    <source>
        <dbReference type="EMBL" id="EAQ79408.1"/>
    </source>
</evidence>
<sequence length="40" mass="4116">MSRNCESHSFLSSAQSVIATKSSAPPSTAQSDIVTMLTSG</sequence>
<dbReference type="HOGENOM" id="CLU_3285727_0_0_0"/>